<evidence type="ECO:0000313" key="14">
    <source>
        <dbReference type="Proteomes" id="UP000239430"/>
    </source>
</evidence>
<comment type="similarity">
    <text evidence="10">Belongs to the NifD/NifK/NifE/NifN family.</text>
</comment>
<keyword evidence="6 11" id="KW-0408">Iron</keyword>
<evidence type="ECO:0000256" key="5">
    <source>
        <dbReference type="ARBA" id="ARBA00023002"/>
    </source>
</evidence>
<evidence type="ECO:0000256" key="2">
    <source>
        <dbReference type="ARBA" id="ARBA00022723"/>
    </source>
</evidence>
<dbReference type="AlphaFoldDB" id="A0A9X7J3E6"/>
<organism evidence="13 14">
    <name type="scientific">Neomoorella stamsii</name>
    <dbReference type="NCBI Taxonomy" id="1266720"/>
    <lineage>
        <taxon>Bacteria</taxon>
        <taxon>Bacillati</taxon>
        <taxon>Bacillota</taxon>
        <taxon>Clostridia</taxon>
        <taxon>Neomoorellales</taxon>
        <taxon>Neomoorellaceae</taxon>
        <taxon>Neomoorella</taxon>
    </lineage>
</organism>
<dbReference type="EC" id="1.18.6.1" evidence="11"/>
<comment type="cofactor">
    <cofactor evidence="1">
        <name>[8Fe-7S] cluster</name>
        <dbReference type="ChEBI" id="CHEBI:21143"/>
    </cofactor>
</comment>
<evidence type="ECO:0000256" key="8">
    <source>
        <dbReference type="ARBA" id="ARBA00023231"/>
    </source>
</evidence>
<proteinExistence type="inferred from homology"/>
<keyword evidence="3" id="KW-0547">Nucleotide-binding</keyword>
<dbReference type="SUPFAM" id="SSF53807">
    <property type="entry name" value="Helical backbone' metal receptor"/>
    <property type="match status" value="1"/>
</dbReference>
<accession>A0A9X7J3E6</accession>
<dbReference type="GO" id="GO:0016163">
    <property type="term" value="F:nitrogenase activity"/>
    <property type="evidence" value="ECO:0007669"/>
    <property type="project" value="UniProtKB-EC"/>
</dbReference>
<evidence type="ECO:0000256" key="10">
    <source>
        <dbReference type="RuleBase" id="RU004021"/>
    </source>
</evidence>
<name>A0A9X7J3E6_9FIRM</name>
<keyword evidence="5 11" id="KW-0560">Oxidoreductase</keyword>
<keyword evidence="14" id="KW-1185">Reference proteome</keyword>
<dbReference type="NCBIfam" id="TIGR01284">
    <property type="entry name" value="alt_nitrog_alph"/>
    <property type="match status" value="1"/>
</dbReference>
<reference evidence="13 14" key="1">
    <citation type="submission" date="2018-03" db="EMBL/GenBank/DDBJ databases">
        <title>Genome sequence of Moorella stamsii DSM 26217.</title>
        <authorList>
            <person name="Poehlein A."/>
            <person name="Daniel R."/>
        </authorList>
    </citation>
    <scope>NUCLEOTIDE SEQUENCE [LARGE SCALE GENOMIC DNA]</scope>
    <source>
        <strain evidence="14">DSM 26217</strain>
    </source>
</reference>
<dbReference type="Gene3D" id="3.40.50.1980">
    <property type="entry name" value="Nitrogenase molybdenum iron protein domain"/>
    <property type="match status" value="1"/>
</dbReference>
<evidence type="ECO:0000256" key="11">
    <source>
        <dbReference type="RuleBase" id="RU004022"/>
    </source>
</evidence>
<dbReference type="RefSeq" id="WP_054936571.1">
    <property type="nucleotide sequence ID" value="NZ_PVXL01000046.1"/>
</dbReference>
<sequence>MPMVKMKCNETIPERDKHIYRTEKEKSIIPACNIATLPGDMTERGCAFAGARGVVGGPIADVIQLVHAPVGCAWYTWGTRRHLSDFYLWATPTRLTNVAFNRRYCVCTDMQEKDVVFGGMKKLERACLDAIRLFPEAKGLIIFTTCTTGLIGDDVQAIARQVEKETGKLIFTSESPGCSGVSQSKGHHDFNTQFYRQIRQLRERRPELKMSEEEKTPYDICLIGEYNMDWDLKVVKPLFEKIGVRVAAVFSGNERIENLVKMPDVKLNVVHCQRSAEYIAHMLADGFNIPFIRVSLFGIKQTAEALRKTAAFFGLEERAEEVIAEEMKRVEKSLAFYREKLKGKRVAIYVGGPRVWHWIKLMEELGMTVVAVACTFAHQDDYEKINARAPEGMLVIDNPNEFEIEEMLKSEKPDLFLTGLKEKYIARKMGIPTVNSHSYEKGPYAGFVGMVNFARDIYQALYAPVWQFQWGLDGAPLKDEGGRACS</sequence>
<dbReference type="Proteomes" id="UP000239430">
    <property type="component" value="Unassembled WGS sequence"/>
</dbReference>
<dbReference type="EMBL" id="PVXL01000046">
    <property type="protein sequence ID" value="PRR72396.1"/>
    <property type="molecule type" value="Genomic_DNA"/>
</dbReference>
<dbReference type="CDD" id="cd01967">
    <property type="entry name" value="Nitrogenase_MoFe_alpha_like"/>
    <property type="match status" value="1"/>
</dbReference>
<dbReference type="InterPro" id="IPR010143">
    <property type="entry name" value="Nase_comp1_asu"/>
</dbReference>
<evidence type="ECO:0000259" key="12">
    <source>
        <dbReference type="Pfam" id="PF00148"/>
    </source>
</evidence>
<dbReference type="GO" id="GO:0051536">
    <property type="term" value="F:iron-sulfur cluster binding"/>
    <property type="evidence" value="ECO:0007669"/>
    <property type="project" value="UniProtKB-KW"/>
</dbReference>
<dbReference type="GO" id="GO:0046872">
    <property type="term" value="F:metal ion binding"/>
    <property type="evidence" value="ECO:0007669"/>
    <property type="project" value="UniProtKB-KW"/>
</dbReference>
<dbReference type="Pfam" id="PF00148">
    <property type="entry name" value="Oxidored_nitro"/>
    <property type="match status" value="1"/>
</dbReference>
<feature type="domain" description="Nitrogenase/oxidoreductase component 1" evidence="12">
    <location>
        <begin position="46"/>
        <end position="461"/>
    </location>
</feature>
<keyword evidence="2 11" id="KW-0479">Metal-binding</keyword>
<dbReference type="GO" id="GO:0005524">
    <property type="term" value="F:ATP binding"/>
    <property type="evidence" value="ECO:0007669"/>
    <property type="project" value="UniProtKB-KW"/>
</dbReference>
<evidence type="ECO:0000256" key="9">
    <source>
        <dbReference type="ARBA" id="ARBA00047967"/>
    </source>
</evidence>
<dbReference type="PROSITE" id="PS00090">
    <property type="entry name" value="NITROGENASE_1_2"/>
    <property type="match status" value="1"/>
</dbReference>
<dbReference type="PANTHER" id="PTHR43457:SF1">
    <property type="entry name" value="NITROGENASE MOLYBDENUM-IRON PROTEIN ALPHA CHAIN"/>
    <property type="match status" value="1"/>
</dbReference>
<keyword evidence="4" id="KW-0067">ATP-binding</keyword>
<evidence type="ECO:0000313" key="13">
    <source>
        <dbReference type="EMBL" id="PRR72396.1"/>
    </source>
</evidence>
<keyword evidence="7" id="KW-0411">Iron-sulfur</keyword>
<comment type="caution">
    <text evidence="13">The sequence shown here is derived from an EMBL/GenBank/DDBJ whole genome shotgun (WGS) entry which is preliminary data.</text>
</comment>
<evidence type="ECO:0000256" key="4">
    <source>
        <dbReference type="ARBA" id="ARBA00022840"/>
    </source>
</evidence>
<dbReference type="Gene3D" id="3.40.50.12380">
    <property type="entry name" value="Nitrogenase MoFe cofactor biosynthesis protein NifE, C-terminal"/>
    <property type="match status" value="1"/>
</dbReference>
<evidence type="ECO:0000256" key="3">
    <source>
        <dbReference type="ARBA" id="ARBA00022741"/>
    </source>
</evidence>
<dbReference type="InterPro" id="IPR005974">
    <property type="entry name" value="Nase_asu"/>
</dbReference>
<dbReference type="InterPro" id="IPR000318">
    <property type="entry name" value="Nase_comp1_CS"/>
</dbReference>
<dbReference type="PROSITE" id="PS00699">
    <property type="entry name" value="NITROGENASE_1_1"/>
    <property type="match status" value="1"/>
</dbReference>
<evidence type="ECO:0000256" key="6">
    <source>
        <dbReference type="ARBA" id="ARBA00023004"/>
    </source>
</evidence>
<dbReference type="InterPro" id="IPR000510">
    <property type="entry name" value="Nase/OxRdtase_comp1"/>
</dbReference>
<evidence type="ECO:0000256" key="1">
    <source>
        <dbReference type="ARBA" id="ARBA00001919"/>
    </source>
</evidence>
<dbReference type="NCBIfam" id="TIGR01862">
    <property type="entry name" value="N2-ase-Ialpha"/>
    <property type="match status" value="1"/>
</dbReference>
<keyword evidence="8 10" id="KW-0535">Nitrogen fixation</keyword>
<protein>
    <recommendedName>
        <fullName evidence="11">Nitrogenase protein alpha chain</fullName>
        <ecNumber evidence="11">1.18.6.1</ecNumber>
    </recommendedName>
</protein>
<comment type="catalytic activity">
    <reaction evidence="9 11">
        <text>N2 + 8 reduced [2Fe-2S]-[ferredoxin] + 16 ATP + 16 H2O = H2 + 8 oxidized [2Fe-2S]-[ferredoxin] + 2 NH4(+) + 16 ADP + 16 phosphate + 6 H(+)</text>
        <dbReference type="Rhea" id="RHEA:21448"/>
        <dbReference type="Rhea" id="RHEA-COMP:10000"/>
        <dbReference type="Rhea" id="RHEA-COMP:10001"/>
        <dbReference type="ChEBI" id="CHEBI:15377"/>
        <dbReference type="ChEBI" id="CHEBI:15378"/>
        <dbReference type="ChEBI" id="CHEBI:17997"/>
        <dbReference type="ChEBI" id="CHEBI:18276"/>
        <dbReference type="ChEBI" id="CHEBI:28938"/>
        <dbReference type="ChEBI" id="CHEBI:30616"/>
        <dbReference type="ChEBI" id="CHEBI:33737"/>
        <dbReference type="ChEBI" id="CHEBI:33738"/>
        <dbReference type="ChEBI" id="CHEBI:43474"/>
        <dbReference type="ChEBI" id="CHEBI:456216"/>
        <dbReference type="EC" id="1.18.6.1"/>
    </reaction>
</comment>
<evidence type="ECO:0000256" key="7">
    <source>
        <dbReference type="ARBA" id="ARBA00023014"/>
    </source>
</evidence>
<gene>
    <name evidence="13" type="primary">vnfD</name>
    <name evidence="13" type="ORF">MOST_21070</name>
</gene>
<dbReference type="PANTHER" id="PTHR43457">
    <property type="entry name" value="NITROGENASE MOLYBDENUM-IRON PROTEIN ALPHA CHAIN"/>
    <property type="match status" value="1"/>
</dbReference>